<evidence type="ECO:0000313" key="1">
    <source>
        <dbReference type="EMBL" id="MBD2180306.1"/>
    </source>
</evidence>
<dbReference type="AlphaFoldDB" id="A0A926ZGY0"/>
<reference evidence="1" key="1">
    <citation type="journal article" date="2015" name="ISME J.">
        <title>Draft Genome Sequence of Streptomyces incarnatus NRRL8089, which Produces the Nucleoside Antibiotic Sinefungin.</title>
        <authorList>
            <person name="Oshima K."/>
            <person name="Hattori M."/>
            <person name="Shimizu H."/>
            <person name="Fukuda K."/>
            <person name="Nemoto M."/>
            <person name="Inagaki K."/>
            <person name="Tamura T."/>
        </authorList>
    </citation>
    <scope>NUCLEOTIDE SEQUENCE</scope>
    <source>
        <strain evidence="1">FACHB-1375</strain>
    </source>
</reference>
<dbReference type="Proteomes" id="UP000641646">
    <property type="component" value="Unassembled WGS sequence"/>
</dbReference>
<sequence>MSVTTAAITHLRSCQVPVSVGQGLDYLTQLRESTVLLSLYKANFPHEWEKSTASYFPQVSSCPYSPREVQFLELVNSQLFPLGLDCFEWEERLPFIPFWSQELDFYQREIEEFDLSQQFLICLYDSTYLQGDWSTHFGINPGSVITADRIDFDQFKQLCSQAEEPLCYLYEAIGIIDHSTGSIWLDETEESTFYFEWSPSNLSILAADWLLAEDFCQKAELLRLWLKESNQNKLAVVQLWNDANPAKL</sequence>
<dbReference type="RefSeq" id="WP_190462365.1">
    <property type="nucleotide sequence ID" value="NZ_JACJPW010000007.1"/>
</dbReference>
<evidence type="ECO:0000313" key="2">
    <source>
        <dbReference type="Proteomes" id="UP000641646"/>
    </source>
</evidence>
<dbReference type="EMBL" id="JACJPW010000007">
    <property type="protein sequence ID" value="MBD2180306.1"/>
    <property type="molecule type" value="Genomic_DNA"/>
</dbReference>
<gene>
    <name evidence="1" type="ORF">H6G03_04140</name>
</gene>
<organism evidence="1 2">
    <name type="scientific">Aerosakkonema funiforme FACHB-1375</name>
    <dbReference type="NCBI Taxonomy" id="2949571"/>
    <lineage>
        <taxon>Bacteria</taxon>
        <taxon>Bacillati</taxon>
        <taxon>Cyanobacteriota</taxon>
        <taxon>Cyanophyceae</taxon>
        <taxon>Oscillatoriophycideae</taxon>
        <taxon>Aerosakkonematales</taxon>
        <taxon>Aerosakkonemataceae</taxon>
        <taxon>Aerosakkonema</taxon>
    </lineage>
</organism>
<accession>A0A926ZGY0</accession>
<protein>
    <submittedName>
        <fullName evidence="1">Uncharacterized protein</fullName>
    </submittedName>
</protein>
<proteinExistence type="predicted"/>
<name>A0A926ZGY0_9CYAN</name>
<reference evidence="1" key="2">
    <citation type="submission" date="2020-08" db="EMBL/GenBank/DDBJ databases">
        <authorList>
            <person name="Chen M."/>
            <person name="Teng W."/>
            <person name="Zhao L."/>
            <person name="Hu C."/>
            <person name="Zhou Y."/>
            <person name="Han B."/>
            <person name="Song L."/>
            <person name="Shu W."/>
        </authorList>
    </citation>
    <scope>NUCLEOTIDE SEQUENCE</scope>
    <source>
        <strain evidence="1">FACHB-1375</strain>
    </source>
</reference>
<keyword evidence="2" id="KW-1185">Reference proteome</keyword>
<comment type="caution">
    <text evidence="1">The sequence shown here is derived from an EMBL/GenBank/DDBJ whole genome shotgun (WGS) entry which is preliminary data.</text>
</comment>